<feature type="transmembrane region" description="Helical" evidence="5">
    <location>
        <begin position="375"/>
        <end position="402"/>
    </location>
</feature>
<comment type="catalytic activity">
    <reaction evidence="5">
        <text>a quinone + NADH + 5 H(+)(in) = a quinol + NAD(+) + 4 H(+)(out)</text>
        <dbReference type="Rhea" id="RHEA:57888"/>
        <dbReference type="ChEBI" id="CHEBI:15378"/>
        <dbReference type="ChEBI" id="CHEBI:24646"/>
        <dbReference type="ChEBI" id="CHEBI:57540"/>
        <dbReference type="ChEBI" id="CHEBI:57945"/>
        <dbReference type="ChEBI" id="CHEBI:132124"/>
    </reaction>
</comment>
<dbReference type="GO" id="GO:0008137">
    <property type="term" value="F:NADH dehydrogenase (ubiquinone) activity"/>
    <property type="evidence" value="ECO:0007669"/>
    <property type="project" value="InterPro"/>
</dbReference>
<feature type="transmembrane region" description="Helical" evidence="5">
    <location>
        <begin position="106"/>
        <end position="123"/>
    </location>
</feature>
<keyword evidence="4 5" id="KW-0472">Membrane</keyword>
<dbReference type="HAMAP" id="MF_00445">
    <property type="entry name" value="NDH1_NuoN_1"/>
    <property type="match status" value="1"/>
</dbReference>
<dbReference type="Proteomes" id="UP000179157">
    <property type="component" value="Unassembled WGS sequence"/>
</dbReference>
<name>A0A1F5UPI0_FRAXR</name>
<protein>
    <recommendedName>
        <fullName evidence="5">NADH-quinone oxidoreductase subunit N</fullName>
        <ecNumber evidence="5">7.1.1.-</ecNumber>
    </recommendedName>
    <alternativeName>
        <fullName evidence="5">NADH dehydrogenase I subunit N</fullName>
    </alternativeName>
    <alternativeName>
        <fullName evidence="5">NDH-1 subunit N</fullName>
    </alternativeName>
</protein>
<evidence type="ECO:0000313" key="9">
    <source>
        <dbReference type="Proteomes" id="UP000179157"/>
    </source>
</evidence>
<evidence type="ECO:0000259" key="7">
    <source>
        <dbReference type="Pfam" id="PF00361"/>
    </source>
</evidence>
<dbReference type="AlphaFoldDB" id="A0A1F5UPI0"/>
<dbReference type="GO" id="GO:0048038">
    <property type="term" value="F:quinone binding"/>
    <property type="evidence" value="ECO:0007669"/>
    <property type="project" value="UniProtKB-KW"/>
</dbReference>
<comment type="subcellular location">
    <subcellularLocation>
        <location evidence="5">Cell membrane</location>
        <topology evidence="5">Multi-pass membrane protein</topology>
    </subcellularLocation>
    <subcellularLocation>
        <location evidence="1">Endomembrane system</location>
        <topology evidence="1">Multi-pass membrane protein</topology>
    </subcellularLocation>
    <subcellularLocation>
        <location evidence="6">Membrane</location>
        <topology evidence="6">Multi-pass membrane protein</topology>
    </subcellularLocation>
</comment>
<keyword evidence="3 5" id="KW-1133">Transmembrane helix</keyword>
<comment type="similarity">
    <text evidence="5">Belongs to the complex I subunit 2 family.</text>
</comment>
<sequence>MDTMTSLDLTALLPAIIVTGTALFVLLLDLFIRSEQRQWLLWMSLMGIVAAGVANGLIPVQGAPLLQGMMRFDEISKAFNFLFLLGCGLALMLSADYLVRQGIARGEYYALVLLSTLGAMLMASSADLLMIFLGLETLSIPLYILATFLRHQTNSQEAGLKYFLLGAFSSALFLYGIALVYGATGTTQLDTLFTILSESIEGEPLLLYAGVGLLLVGLAFKAAAVPFHTWAPDVYEGSPTSATAFMAVVAKAAAFAALLRVFAFAFLALSSSWMFLMGILAVLTMVLGNVVAVVQLNLKRLLAYSSIAHAGYLLIAVASTQNAMLLGPATSSLLFYLLIYTFTTLGAFGVVILAESKGENLSLTDLSGLATRHPWVAAAMAIFMISLAGLPPTAGFFAKFYVFSTAIQAGELGLALLGVLTSVISVYYYLRVVYYIYMRPTAVERPVYLSPLTVLGIALAAIGVLALGIYPPLALSWIPQTLFVLP</sequence>
<feature type="transmembrane region" description="Helical" evidence="5">
    <location>
        <begin position="162"/>
        <end position="185"/>
    </location>
</feature>
<proteinExistence type="inferred from homology"/>
<dbReference type="EMBL" id="MFGX01000121">
    <property type="protein sequence ID" value="OGF53047.1"/>
    <property type="molecule type" value="Genomic_DNA"/>
</dbReference>
<keyword evidence="5" id="KW-0520">NAD</keyword>
<feature type="domain" description="NADH:quinone oxidoreductase/Mrp antiporter transmembrane" evidence="7">
    <location>
        <begin position="125"/>
        <end position="425"/>
    </location>
</feature>
<keyword evidence="2 5" id="KW-0812">Transmembrane</keyword>
<evidence type="ECO:0000256" key="3">
    <source>
        <dbReference type="ARBA" id="ARBA00022989"/>
    </source>
</evidence>
<reference evidence="8 9" key="1">
    <citation type="journal article" date="2016" name="Nat. Commun.">
        <title>Thousands of microbial genomes shed light on interconnected biogeochemical processes in an aquifer system.</title>
        <authorList>
            <person name="Anantharaman K."/>
            <person name="Brown C.T."/>
            <person name="Hug L.A."/>
            <person name="Sharon I."/>
            <person name="Castelle C.J."/>
            <person name="Probst A.J."/>
            <person name="Thomas B.C."/>
            <person name="Singh A."/>
            <person name="Wilkins M.J."/>
            <person name="Karaoz U."/>
            <person name="Brodie E.L."/>
            <person name="Williams K.H."/>
            <person name="Hubbard S.S."/>
            <person name="Banfield J.F."/>
        </authorList>
    </citation>
    <scope>NUCLEOTIDE SEQUENCE [LARGE SCALE GENOMIC DNA]</scope>
    <source>
        <strain evidence="9">RBG_16_55_9</strain>
    </source>
</reference>
<keyword evidence="5" id="KW-1003">Cell membrane</keyword>
<evidence type="ECO:0000313" key="8">
    <source>
        <dbReference type="EMBL" id="OGF53047.1"/>
    </source>
</evidence>
<feature type="transmembrane region" description="Helical" evidence="5">
    <location>
        <begin position="78"/>
        <end position="99"/>
    </location>
</feature>
<feature type="transmembrane region" description="Helical" evidence="5">
    <location>
        <begin position="273"/>
        <end position="294"/>
    </location>
</feature>
<feature type="transmembrane region" description="Helical" evidence="5">
    <location>
        <begin position="301"/>
        <end position="321"/>
    </location>
</feature>
<feature type="transmembrane region" description="Helical" evidence="5">
    <location>
        <begin position="129"/>
        <end position="150"/>
    </location>
</feature>
<dbReference type="InterPro" id="IPR001750">
    <property type="entry name" value="ND/Mrp_TM"/>
</dbReference>
<feature type="transmembrane region" description="Helical" evidence="5">
    <location>
        <begin position="244"/>
        <end position="267"/>
    </location>
</feature>
<feature type="transmembrane region" description="Helical" evidence="5">
    <location>
        <begin position="449"/>
        <end position="470"/>
    </location>
</feature>
<dbReference type="NCBIfam" id="TIGR01770">
    <property type="entry name" value="NDH_I_N"/>
    <property type="match status" value="1"/>
</dbReference>
<keyword evidence="5" id="KW-0874">Quinone</keyword>
<dbReference type="PANTHER" id="PTHR22773">
    <property type="entry name" value="NADH DEHYDROGENASE"/>
    <property type="match status" value="1"/>
</dbReference>
<dbReference type="InterPro" id="IPR010096">
    <property type="entry name" value="NADH-Q_OxRdtase_suN/2"/>
</dbReference>
<evidence type="ECO:0000256" key="5">
    <source>
        <dbReference type="HAMAP-Rule" id="MF_00445"/>
    </source>
</evidence>
<feature type="transmembrane region" description="Helical" evidence="5">
    <location>
        <begin position="333"/>
        <end position="354"/>
    </location>
</feature>
<accession>A0A1F5UPI0</accession>
<dbReference type="EC" id="7.1.1.-" evidence="5"/>
<feature type="transmembrane region" description="Helical" evidence="5">
    <location>
        <begin position="205"/>
        <end position="224"/>
    </location>
</feature>
<dbReference type="Pfam" id="PF00361">
    <property type="entry name" value="Proton_antipo_M"/>
    <property type="match status" value="1"/>
</dbReference>
<feature type="transmembrane region" description="Helical" evidence="5">
    <location>
        <begin position="39"/>
        <end position="58"/>
    </location>
</feature>
<comment type="function">
    <text evidence="5">NDH-1 shuttles electrons from NADH, via FMN and iron-sulfur (Fe-S) centers, to quinones in the respiratory chain. The immediate electron acceptor for the enzyme in this species is believed to be ubiquinone. Couples the redox reaction to proton translocation (for every two electrons transferred, four hydrogen ions are translocated across the cytoplasmic membrane), and thus conserves the redox energy in a proton gradient.</text>
</comment>
<gene>
    <name evidence="5" type="primary">nuoN</name>
    <name evidence="8" type="ORF">A2Z21_00135</name>
</gene>
<feature type="transmembrane region" description="Helical" evidence="5">
    <location>
        <begin position="12"/>
        <end position="32"/>
    </location>
</feature>
<comment type="caution">
    <text evidence="8">The sequence shown here is derived from an EMBL/GenBank/DDBJ whole genome shotgun (WGS) entry which is preliminary data.</text>
</comment>
<feature type="transmembrane region" description="Helical" evidence="5">
    <location>
        <begin position="414"/>
        <end position="437"/>
    </location>
</feature>
<dbReference type="GO" id="GO:0042773">
    <property type="term" value="P:ATP synthesis coupled electron transport"/>
    <property type="evidence" value="ECO:0007669"/>
    <property type="project" value="InterPro"/>
</dbReference>
<keyword evidence="5" id="KW-1278">Translocase</keyword>
<comment type="subunit">
    <text evidence="5">NDH-1 is composed of 14 different subunits. Subunits NuoA, H, J, K, L, M, N constitute the membrane sector of the complex.</text>
</comment>
<dbReference type="GO" id="GO:0050136">
    <property type="term" value="F:NADH dehydrogenase (quinone) (non-electrogenic) activity"/>
    <property type="evidence" value="ECO:0007669"/>
    <property type="project" value="UniProtKB-UniRule"/>
</dbReference>
<keyword evidence="5" id="KW-0830">Ubiquinone</keyword>
<dbReference type="PRINTS" id="PR01434">
    <property type="entry name" value="NADHDHGNASE5"/>
</dbReference>
<dbReference type="STRING" id="1817864.A2Z21_00135"/>
<dbReference type="GO" id="GO:0005886">
    <property type="term" value="C:plasma membrane"/>
    <property type="evidence" value="ECO:0007669"/>
    <property type="project" value="UniProtKB-SubCell"/>
</dbReference>
<evidence type="ECO:0000256" key="1">
    <source>
        <dbReference type="ARBA" id="ARBA00004127"/>
    </source>
</evidence>
<evidence type="ECO:0000256" key="4">
    <source>
        <dbReference type="ARBA" id="ARBA00023136"/>
    </source>
</evidence>
<dbReference type="GO" id="GO:0012505">
    <property type="term" value="C:endomembrane system"/>
    <property type="evidence" value="ECO:0007669"/>
    <property type="project" value="UniProtKB-SubCell"/>
</dbReference>
<evidence type="ECO:0000256" key="6">
    <source>
        <dbReference type="RuleBase" id="RU000320"/>
    </source>
</evidence>
<organism evidence="8 9">
    <name type="scientific">Fraserbacteria sp. (strain RBG_16_55_9)</name>
    <dbReference type="NCBI Taxonomy" id="1817864"/>
    <lineage>
        <taxon>Bacteria</taxon>
        <taxon>Candidatus Fraseribacteriota</taxon>
    </lineage>
</organism>
<evidence type="ECO:0000256" key="2">
    <source>
        <dbReference type="ARBA" id="ARBA00022692"/>
    </source>
</evidence>
<keyword evidence="5" id="KW-0813">Transport</keyword>